<feature type="binding site" evidence="2">
    <location>
        <begin position="11"/>
        <end position="18"/>
    </location>
    <ligand>
        <name>substrate</name>
    </ligand>
</feature>
<dbReference type="AlphaFoldDB" id="A0A2R9SNE7"/>
<evidence type="ECO:0000256" key="1">
    <source>
        <dbReference type="ARBA" id="ARBA00022801"/>
    </source>
</evidence>
<evidence type="ECO:0000313" key="4">
    <source>
        <dbReference type="Proteomes" id="UP000003094"/>
    </source>
</evidence>
<evidence type="ECO:0000313" key="3">
    <source>
        <dbReference type="EMBL" id="EFU38873.1"/>
    </source>
</evidence>
<dbReference type="InterPro" id="IPR013078">
    <property type="entry name" value="His_Pase_superF_clade-1"/>
</dbReference>
<dbReference type="GO" id="GO:0045820">
    <property type="term" value="P:negative regulation of glycolytic process"/>
    <property type="evidence" value="ECO:0007669"/>
    <property type="project" value="TreeGrafter"/>
</dbReference>
<dbReference type="RefSeq" id="WP_006212306.1">
    <property type="nucleotide sequence ID" value="NZ_ADHJ01000045.1"/>
</dbReference>
<dbReference type="PANTHER" id="PTHR46517:SF1">
    <property type="entry name" value="FRUCTOSE-2,6-BISPHOSPHATASE TIGAR"/>
    <property type="match status" value="1"/>
</dbReference>
<gene>
    <name evidence="3" type="ORF">PVOR_27904</name>
</gene>
<dbReference type="SMART" id="SM00855">
    <property type="entry name" value="PGAM"/>
    <property type="match status" value="1"/>
</dbReference>
<keyword evidence="4" id="KW-1185">Reference proteome</keyword>
<organism evidence="3 4">
    <name type="scientific">Paenibacillus vortex V453</name>
    <dbReference type="NCBI Taxonomy" id="715225"/>
    <lineage>
        <taxon>Bacteria</taxon>
        <taxon>Bacillati</taxon>
        <taxon>Bacillota</taxon>
        <taxon>Bacilli</taxon>
        <taxon>Bacillales</taxon>
        <taxon>Paenibacillaceae</taxon>
        <taxon>Paenibacillus</taxon>
    </lineage>
</organism>
<proteinExistence type="predicted"/>
<name>A0A2R9SNE7_9BACL</name>
<evidence type="ECO:0000256" key="2">
    <source>
        <dbReference type="PIRSR" id="PIRSR613078-2"/>
    </source>
</evidence>
<dbReference type="EMBL" id="ADHJ01000045">
    <property type="protein sequence ID" value="EFU38873.1"/>
    <property type="molecule type" value="Genomic_DNA"/>
</dbReference>
<keyword evidence="1" id="KW-0378">Hydrolase</keyword>
<dbReference type="CDD" id="cd07067">
    <property type="entry name" value="HP_PGM_like"/>
    <property type="match status" value="1"/>
</dbReference>
<accession>A0A2R9SNE7</accession>
<dbReference type="GO" id="GO:0005829">
    <property type="term" value="C:cytosol"/>
    <property type="evidence" value="ECO:0007669"/>
    <property type="project" value="TreeGrafter"/>
</dbReference>
<reference evidence="3 4" key="1">
    <citation type="journal article" date="2010" name="BMC Genomics">
        <title>Genome sequence of the pattern forming Paenibacillus vortex bacterium reveals potential for thriving in complex environments.</title>
        <authorList>
            <person name="Sirota-Madi A."/>
            <person name="Olender T."/>
            <person name="Helman Y."/>
            <person name="Ingham C."/>
            <person name="Brainis I."/>
            <person name="Roth D."/>
            <person name="Hagi E."/>
            <person name="Brodsky L."/>
            <person name="Leshkowitz D."/>
            <person name="Galatenko V."/>
            <person name="Nikolaev V."/>
            <person name="Mugasimangalam R.C."/>
            <person name="Bransburg-Zabary S."/>
            <person name="Gutnick D.L."/>
            <person name="Lancet D."/>
            <person name="Ben-Jacob E."/>
        </authorList>
    </citation>
    <scope>NUCLEOTIDE SEQUENCE [LARGE SCALE GENOMIC DNA]</scope>
    <source>
        <strain evidence="3 4">V453</strain>
    </source>
</reference>
<dbReference type="Proteomes" id="UP000003094">
    <property type="component" value="Unassembled WGS sequence"/>
</dbReference>
<dbReference type="PANTHER" id="PTHR46517">
    <property type="entry name" value="FRUCTOSE-2,6-BISPHOSPHATASE TIGAR"/>
    <property type="match status" value="1"/>
</dbReference>
<dbReference type="InterPro" id="IPR051695">
    <property type="entry name" value="Phosphoglycerate_Mutase"/>
</dbReference>
<dbReference type="InterPro" id="IPR029033">
    <property type="entry name" value="His_PPase_superfam"/>
</dbReference>
<protein>
    <submittedName>
        <fullName evidence="3">Phosphoglycerate mutase</fullName>
    </submittedName>
</protein>
<dbReference type="GO" id="GO:0043456">
    <property type="term" value="P:regulation of pentose-phosphate shunt"/>
    <property type="evidence" value="ECO:0007669"/>
    <property type="project" value="TreeGrafter"/>
</dbReference>
<dbReference type="Gene3D" id="3.40.50.1240">
    <property type="entry name" value="Phosphoglycerate mutase-like"/>
    <property type="match status" value="1"/>
</dbReference>
<sequence>MAVRLNLHLVRHGRTQWNEERRYLGHEDQGALMEGLEQLLPLREEFRSRHVAKVYCSDLLRCRQTLNCILSDLHMPGIINEVELGSVIPGVCYDRKLRELDFGDWEGKTYEDLKENAAYRRWIDNPGTVTPPSGESWPSFCSRIEVFLAEMYQDMKGLLSMQEGPAILLESESESESESAGHDTETQPGVLDMDVLVVTHGGVIRQIAAATLPDTEFWATSVSPGEVLQLQLAWDGARWRGVRVNE</sequence>
<feature type="binding site" evidence="2">
    <location>
        <position position="61"/>
    </location>
    <ligand>
        <name>substrate</name>
    </ligand>
</feature>
<dbReference type="Pfam" id="PF00300">
    <property type="entry name" value="His_Phos_1"/>
    <property type="match status" value="1"/>
</dbReference>
<dbReference type="KEGG" id="pvo:PVOR_27904"/>
<dbReference type="SUPFAM" id="SSF53254">
    <property type="entry name" value="Phosphoglycerate mutase-like"/>
    <property type="match status" value="1"/>
</dbReference>
<comment type="caution">
    <text evidence="3">The sequence shown here is derived from an EMBL/GenBank/DDBJ whole genome shotgun (WGS) entry which is preliminary data.</text>
</comment>
<dbReference type="GO" id="GO:0004331">
    <property type="term" value="F:fructose-2,6-bisphosphate 2-phosphatase activity"/>
    <property type="evidence" value="ECO:0007669"/>
    <property type="project" value="TreeGrafter"/>
</dbReference>